<dbReference type="EMBL" id="CP027861">
    <property type="protein sequence ID" value="AVQ00313.1"/>
    <property type="molecule type" value="Genomic_DNA"/>
</dbReference>
<proteinExistence type="predicted"/>
<reference evidence="1 2" key="1">
    <citation type="submission" date="2018-03" db="EMBL/GenBank/DDBJ databases">
        <title>Ahniella affigens gen. nov., sp. nov., a gammaproteobacterium isolated from sandy soil near a stream.</title>
        <authorList>
            <person name="Ko Y."/>
            <person name="Kim J.-H."/>
        </authorList>
    </citation>
    <scope>NUCLEOTIDE SEQUENCE [LARGE SCALE GENOMIC DNA]</scope>
    <source>
        <strain evidence="1 2">D13</strain>
        <plasmid evidence="2">Plasmid unnamed</plasmid>
    </source>
</reference>
<evidence type="ECO:0000313" key="2">
    <source>
        <dbReference type="Proteomes" id="UP000241074"/>
    </source>
</evidence>
<keyword evidence="2" id="KW-1185">Reference proteome</keyword>
<organism evidence="1 2">
    <name type="scientific">Ahniella affigens</name>
    <dbReference type="NCBI Taxonomy" id="2021234"/>
    <lineage>
        <taxon>Bacteria</taxon>
        <taxon>Pseudomonadati</taxon>
        <taxon>Pseudomonadota</taxon>
        <taxon>Gammaproteobacteria</taxon>
        <taxon>Lysobacterales</taxon>
        <taxon>Rhodanobacteraceae</taxon>
        <taxon>Ahniella</taxon>
    </lineage>
</organism>
<reference evidence="1 2" key="2">
    <citation type="submission" date="2018-03" db="EMBL/GenBank/DDBJ databases">
        <authorList>
            <person name="Keele B.F."/>
        </authorList>
    </citation>
    <scope>NUCLEOTIDE SEQUENCE [LARGE SCALE GENOMIC DNA]</scope>
    <source>
        <strain evidence="1 2">D13</strain>
        <plasmid evidence="2">Plasmid unnamed</plasmid>
    </source>
</reference>
<sequence length="597" mass="67218">MTNHDRSAIPLDEVLFDLIDGLAKLEHSRGNDDQPLKYLQLIANTLALIGEDEQALTNLARRADRRPRDLQRIGAVLRLLLQPETFHHLGSVRPMDAPLQIFRDTVRAKLPNEVVDWLRDAAADLASFYAETGAFAAPPCVMCISISGAAPDAPVLLRVLFESSPGAYTTWARNFFRGVSPTFLVLASLPPYQAALCDNDFPATWRPCPLFRYHPERFRQTRHYARQLRSIHTRPTLLTEATANTFFGFIVQEHNERLNEVDRRETWRHNSSGMRILNDELTLATAWVNFQNAGRQIFEFPQHLCDMLTKTDASDIPVDLLRLPYPIVFLHFGAQHDLALGDGAVIDGVYVEHHPEHKLMIFRFTTIPATPEHANLWHGYGEPGVSITLEPDHAGLDLGTAIDAVTAEKLNSLSEERERAPEMQFEIDQIKDELELPAHIFVSTEARASRETDEVHARRPVVARAMHLAASAMCYLTAYPDDVETAWPEGTPPALMAKLRSGTPKQQTKAASQLESMGYTRVHLCGKRLADVASSSPATDAGERNVRPHWRRGHWRRQAYGEQRSLRKLIWLMPLLVHRDAGSNAPEPAGHIYRVDS</sequence>
<protein>
    <submittedName>
        <fullName evidence="1">Uncharacterized protein</fullName>
    </submittedName>
</protein>
<accession>A0A2P1PZP6</accession>
<dbReference type="InterPro" id="IPR058915">
    <property type="entry name" value="AcrVA2-like"/>
</dbReference>
<keyword evidence="1" id="KW-0614">Plasmid</keyword>
<geneLocation type="plasmid" evidence="1">
    <name>unnamed</name>
</geneLocation>
<gene>
    <name evidence="1" type="ORF">C7S18_23740</name>
</gene>
<dbReference type="AlphaFoldDB" id="A0A2P1PZP6"/>
<dbReference type="Proteomes" id="UP000241074">
    <property type="component" value="Plasmid unnamed"/>
</dbReference>
<evidence type="ECO:0000313" key="1">
    <source>
        <dbReference type="EMBL" id="AVQ00313.1"/>
    </source>
</evidence>
<dbReference type="Pfam" id="PF26125">
    <property type="entry name" value="AcrVA2-like"/>
    <property type="match status" value="1"/>
</dbReference>
<dbReference type="OrthoDB" id="8895745at2"/>
<name>A0A2P1PZP6_9GAMM</name>
<dbReference type="KEGG" id="xba:C7S18_23740"/>